<evidence type="ECO:0000313" key="2">
    <source>
        <dbReference type="Proteomes" id="UP001303608"/>
    </source>
</evidence>
<sequence length="224" mass="23547">MSTLAPLDPQTAERVARSLSDEDERTSALSQVFRCVLKTDLNAAERLARAMADEEERADALHAVAAELRDTDPERALAVARRIPEDCRTLTLADIAQSLAPEHPGRAERLYQEAERLAAEVQDEEHGLAATLWIAAAGGSADPERRRHGLLEFPRAEYVSGLVLLSSGLVRAACAGAGAAGGVRTDGLRPARGRPDVGAGGPRPGRRGARSGLGGPGGPGSLRP</sequence>
<dbReference type="EMBL" id="CP137734">
    <property type="protein sequence ID" value="WOY97474.1"/>
    <property type="molecule type" value="Genomic_DNA"/>
</dbReference>
<gene>
    <name evidence="1" type="ORF">R2E43_08450</name>
</gene>
<evidence type="ECO:0000313" key="1">
    <source>
        <dbReference type="EMBL" id="WOY97474.1"/>
    </source>
</evidence>
<organism evidence="1 2">
    <name type="scientific">Streptomyces violaceoruber</name>
    <dbReference type="NCBI Taxonomy" id="1935"/>
    <lineage>
        <taxon>Bacteria</taxon>
        <taxon>Bacillati</taxon>
        <taxon>Actinomycetota</taxon>
        <taxon>Actinomycetes</taxon>
        <taxon>Kitasatosporales</taxon>
        <taxon>Streptomycetaceae</taxon>
        <taxon>Streptomyces</taxon>
        <taxon>Streptomyces violaceoruber group</taxon>
    </lineage>
</organism>
<protein>
    <submittedName>
        <fullName evidence="1">Uncharacterized protein</fullName>
    </submittedName>
</protein>
<accession>A0ACD4WI59</accession>
<proteinExistence type="predicted"/>
<reference evidence="1" key="1">
    <citation type="submission" date="2023-10" db="EMBL/GenBank/DDBJ databases">
        <title>The genome sequence of Streptomyces violaceoruber CGMCC 4.1801.</title>
        <authorList>
            <person name="Mo P."/>
        </authorList>
    </citation>
    <scope>NUCLEOTIDE SEQUENCE</scope>
    <source>
        <strain evidence="1">CGMCC 4.1801</strain>
    </source>
</reference>
<name>A0ACD4WI59_STRVN</name>
<dbReference type="Proteomes" id="UP001303608">
    <property type="component" value="Chromosome"/>
</dbReference>
<keyword evidence="2" id="KW-1185">Reference proteome</keyword>